<reference evidence="3" key="1">
    <citation type="submission" date="2013-09" db="EMBL/GenBank/DDBJ databases">
        <title>The Genome Sequence of Anopheles maculatus species B.</title>
        <authorList>
            <consortium name="The Broad Institute Genomics Platform"/>
            <person name="Neafsey D.E."/>
            <person name="Besansky N."/>
            <person name="Howell P."/>
            <person name="Walton C."/>
            <person name="Young S.K."/>
            <person name="Zeng Q."/>
            <person name="Gargeya S."/>
            <person name="Fitzgerald M."/>
            <person name="Haas B."/>
            <person name="Abouelleil A."/>
            <person name="Allen A.W."/>
            <person name="Alvarado L."/>
            <person name="Arachchi H.M."/>
            <person name="Berlin A.M."/>
            <person name="Chapman S.B."/>
            <person name="Gainer-Dewar J."/>
            <person name="Goldberg J."/>
            <person name="Griggs A."/>
            <person name="Gujja S."/>
            <person name="Hansen M."/>
            <person name="Howarth C."/>
            <person name="Imamovic A."/>
            <person name="Ireland A."/>
            <person name="Larimer J."/>
            <person name="McCowan C."/>
            <person name="Murphy C."/>
            <person name="Pearson M."/>
            <person name="Poon T.W."/>
            <person name="Priest M."/>
            <person name="Roberts A."/>
            <person name="Saif S."/>
            <person name="Shea T."/>
            <person name="Sisk P."/>
            <person name="Sykes S."/>
            <person name="Wortman J."/>
            <person name="Nusbaum C."/>
            <person name="Birren B."/>
        </authorList>
    </citation>
    <scope>NUCLEOTIDE SEQUENCE [LARGE SCALE GENOMIC DNA]</scope>
    <source>
        <strain evidence="3">maculatus3</strain>
    </source>
</reference>
<protein>
    <submittedName>
        <fullName evidence="2">Uncharacterized protein</fullName>
    </submittedName>
</protein>
<sequence>MNYLNNLNVFKRRRNVSSTDSSSAVSSPASPAVTIDAAAGTSGATPQRKKKRKSKRKRTISVVPISEVTEASLELWRTLPPKIRHDPSMVSFQQVELEHARLHGKYTVQPLKGFPPRW</sequence>
<keyword evidence="3" id="KW-1185">Reference proteome</keyword>
<accession>A0A182S867</accession>
<evidence type="ECO:0000313" key="3">
    <source>
        <dbReference type="Proteomes" id="UP000075901"/>
    </source>
</evidence>
<name>A0A182S867_9DIPT</name>
<feature type="compositionally biased region" description="Basic residues" evidence="1">
    <location>
        <begin position="47"/>
        <end position="59"/>
    </location>
</feature>
<evidence type="ECO:0000256" key="1">
    <source>
        <dbReference type="SAM" id="MobiDB-lite"/>
    </source>
</evidence>
<proteinExistence type="predicted"/>
<feature type="region of interest" description="Disordered" evidence="1">
    <location>
        <begin position="14"/>
        <end position="59"/>
    </location>
</feature>
<feature type="compositionally biased region" description="Low complexity" evidence="1">
    <location>
        <begin position="16"/>
        <end position="34"/>
    </location>
</feature>
<dbReference type="EnsemblMetazoa" id="AMAM001626-RA">
    <property type="protein sequence ID" value="AMAM001626-PA"/>
    <property type="gene ID" value="AMAM001626"/>
</dbReference>
<organism evidence="2 3">
    <name type="scientific">Anopheles maculatus</name>
    <dbReference type="NCBI Taxonomy" id="74869"/>
    <lineage>
        <taxon>Eukaryota</taxon>
        <taxon>Metazoa</taxon>
        <taxon>Ecdysozoa</taxon>
        <taxon>Arthropoda</taxon>
        <taxon>Hexapoda</taxon>
        <taxon>Insecta</taxon>
        <taxon>Pterygota</taxon>
        <taxon>Neoptera</taxon>
        <taxon>Endopterygota</taxon>
        <taxon>Diptera</taxon>
        <taxon>Nematocera</taxon>
        <taxon>Culicoidea</taxon>
        <taxon>Culicidae</taxon>
        <taxon>Anophelinae</taxon>
        <taxon>Anopheles</taxon>
        <taxon>Anopheles maculatus group</taxon>
    </lineage>
</organism>
<dbReference type="AlphaFoldDB" id="A0A182S867"/>
<evidence type="ECO:0000313" key="2">
    <source>
        <dbReference type="EnsemblMetazoa" id="AMAM001626-PA"/>
    </source>
</evidence>
<reference evidence="2" key="2">
    <citation type="submission" date="2020-05" db="UniProtKB">
        <authorList>
            <consortium name="EnsemblMetazoa"/>
        </authorList>
    </citation>
    <scope>IDENTIFICATION</scope>
    <source>
        <strain evidence="2">maculatus3</strain>
    </source>
</reference>
<dbReference type="Proteomes" id="UP000075901">
    <property type="component" value="Unassembled WGS sequence"/>
</dbReference>
<dbReference type="VEuPathDB" id="VectorBase:AMAM001626"/>